<protein>
    <submittedName>
        <fullName evidence="3">Uncharacterized protein</fullName>
    </submittedName>
</protein>
<dbReference type="AlphaFoldDB" id="A0A9K3LZ60"/>
<evidence type="ECO:0000256" key="2">
    <source>
        <dbReference type="SAM" id="Phobius"/>
    </source>
</evidence>
<feature type="transmembrane region" description="Helical" evidence="2">
    <location>
        <begin position="248"/>
        <end position="270"/>
    </location>
</feature>
<evidence type="ECO:0000256" key="1">
    <source>
        <dbReference type="SAM" id="MobiDB-lite"/>
    </source>
</evidence>
<feature type="transmembrane region" description="Helical" evidence="2">
    <location>
        <begin position="146"/>
        <end position="165"/>
    </location>
</feature>
<gene>
    <name evidence="3" type="ORF">IV203_027607</name>
</gene>
<evidence type="ECO:0000313" key="3">
    <source>
        <dbReference type="EMBL" id="KAG7369861.1"/>
    </source>
</evidence>
<feature type="transmembrane region" description="Helical" evidence="2">
    <location>
        <begin position="327"/>
        <end position="345"/>
    </location>
</feature>
<comment type="caution">
    <text evidence="3">The sequence shown here is derived from an EMBL/GenBank/DDBJ whole genome shotgun (WGS) entry which is preliminary data.</text>
</comment>
<sequence>MVEQTIEESVPKEESVEISSKESRKNIGDNEIDKEKEHIEYNPRWDGYTLILFSSLLNFSAISAVPTDERKEYWIMSMAFGTTTFTLALLILVQDRLQLFVGIFHYTKARDGYLEGYCLAVSVIWWFVGVGYITKPGGIAYVASNIYYSAWVSLVSCVYTLNGWSTEKDILSIAEMTNISTTLRSWYLHFLSACVVFGSSIHLHSLLYSFDEIQDTSFGVAIGFVSLLFSFFFILVHYNFFPLEEGGWTELFSSLFLILIWIIGVAILTADGGIAATMEGNQCYRDPTAVEKENCTIILYLTDTSGAYSRFEVACEQLPRQVPGSNLYFACWFCLLSALNVALRWKAAQAMNFARAREEQELKELADKGEDGSSDGNDDVSDVQDDELNDTG</sequence>
<dbReference type="EMBL" id="JAGRRH010000005">
    <property type="protein sequence ID" value="KAG7369861.1"/>
    <property type="molecule type" value="Genomic_DNA"/>
</dbReference>
<keyword evidence="2" id="KW-0812">Transmembrane</keyword>
<keyword evidence="2" id="KW-0472">Membrane</keyword>
<keyword evidence="4" id="KW-1185">Reference proteome</keyword>
<feature type="transmembrane region" description="Helical" evidence="2">
    <location>
        <begin position="114"/>
        <end position="134"/>
    </location>
</feature>
<keyword evidence="2" id="KW-1133">Transmembrane helix</keyword>
<dbReference type="OrthoDB" id="46263at2759"/>
<feature type="transmembrane region" description="Helical" evidence="2">
    <location>
        <begin position="73"/>
        <end position="93"/>
    </location>
</feature>
<dbReference type="Proteomes" id="UP000693970">
    <property type="component" value="Unassembled WGS sequence"/>
</dbReference>
<feature type="transmembrane region" description="Helical" evidence="2">
    <location>
        <begin position="216"/>
        <end position="236"/>
    </location>
</feature>
<accession>A0A9K3LZ60</accession>
<feature type="compositionally biased region" description="Acidic residues" evidence="1">
    <location>
        <begin position="372"/>
        <end position="392"/>
    </location>
</feature>
<name>A0A9K3LZ60_9STRA</name>
<feature type="compositionally biased region" description="Basic and acidic residues" evidence="1">
    <location>
        <begin position="9"/>
        <end position="29"/>
    </location>
</feature>
<feature type="region of interest" description="Disordered" evidence="1">
    <location>
        <begin position="1"/>
        <end position="29"/>
    </location>
</feature>
<feature type="region of interest" description="Disordered" evidence="1">
    <location>
        <begin position="363"/>
        <end position="392"/>
    </location>
</feature>
<feature type="transmembrane region" description="Helical" evidence="2">
    <location>
        <begin position="186"/>
        <end position="210"/>
    </location>
</feature>
<proteinExistence type="predicted"/>
<evidence type="ECO:0000313" key="4">
    <source>
        <dbReference type="Proteomes" id="UP000693970"/>
    </source>
</evidence>
<feature type="transmembrane region" description="Helical" evidence="2">
    <location>
        <begin position="48"/>
        <end position="67"/>
    </location>
</feature>
<reference evidence="3" key="1">
    <citation type="journal article" date="2021" name="Sci. Rep.">
        <title>Diploid genomic architecture of Nitzschia inconspicua, an elite biomass production diatom.</title>
        <authorList>
            <person name="Oliver A."/>
            <person name="Podell S."/>
            <person name="Pinowska A."/>
            <person name="Traller J.C."/>
            <person name="Smith S.R."/>
            <person name="McClure R."/>
            <person name="Beliaev A."/>
            <person name="Bohutskyi P."/>
            <person name="Hill E.A."/>
            <person name="Rabines A."/>
            <person name="Zheng H."/>
            <person name="Allen L.Z."/>
            <person name="Kuo A."/>
            <person name="Grigoriev I.V."/>
            <person name="Allen A.E."/>
            <person name="Hazlebeck D."/>
            <person name="Allen E.E."/>
        </authorList>
    </citation>
    <scope>NUCLEOTIDE SEQUENCE</scope>
    <source>
        <strain evidence="3">Hildebrandi</strain>
    </source>
</reference>
<reference evidence="3" key="2">
    <citation type="submission" date="2021-04" db="EMBL/GenBank/DDBJ databases">
        <authorList>
            <person name="Podell S."/>
        </authorList>
    </citation>
    <scope>NUCLEOTIDE SEQUENCE</scope>
    <source>
        <strain evidence="3">Hildebrandi</strain>
    </source>
</reference>
<organism evidence="3 4">
    <name type="scientific">Nitzschia inconspicua</name>
    <dbReference type="NCBI Taxonomy" id="303405"/>
    <lineage>
        <taxon>Eukaryota</taxon>
        <taxon>Sar</taxon>
        <taxon>Stramenopiles</taxon>
        <taxon>Ochrophyta</taxon>
        <taxon>Bacillariophyta</taxon>
        <taxon>Bacillariophyceae</taxon>
        <taxon>Bacillariophycidae</taxon>
        <taxon>Bacillariales</taxon>
        <taxon>Bacillariaceae</taxon>
        <taxon>Nitzschia</taxon>
    </lineage>
</organism>